<dbReference type="OrthoDB" id="4187480at2759"/>
<dbReference type="HOGENOM" id="CLU_636106_0_0_1"/>
<sequence>MSPNLMVEHVLRSATRDTHRTVDQRWNHRKLTLRSSGKDGCQRVHYAPDLTREYVPLNRRTQETPDNEIKNESGSLPTPATVRRRPMEARELTSEGSGSEFEDPMSERSSSGQRDQEDADIVRMKLEIARLQHEVERMRTNRSASSVREDLDADVADYLQQRGTTPSIMKIIKQFKQQVELIAEPVRLLGFANYSTWREDVLRAVEHSETGDILDNKELSPAEGASVCMQRLWKERNSWLYGYMWSSISMQARAHFTLSKDNRMSAYMLWSVIYEELLTLTAVKKGSNRAFIERLLAIRTEYIRIGFPAQDSMFFDRLLTGVSNKWATFIKNRMDAIERDPTAEPLENDLLGLCRDIMMRLPMGEPSKESSKTPTNSAQEANNSGQLSLLQCGRGWAISLDGDCCGSEICRSLWRVSYNSGQLSLLQCGRG</sequence>
<dbReference type="OMA" id="ANYSTWR"/>
<protein>
    <submittedName>
        <fullName evidence="2">Uncharacterized protein</fullName>
    </submittedName>
</protein>
<evidence type="ECO:0000256" key="1">
    <source>
        <dbReference type="SAM" id="MobiDB-lite"/>
    </source>
</evidence>
<dbReference type="Proteomes" id="UP000008142">
    <property type="component" value="Unassembled WGS sequence"/>
</dbReference>
<dbReference type="VEuPathDB" id="FungiDB:I7I53_07163"/>
<dbReference type="EMBL" id="DS990636">
    <property type="protein sequence ID" value="EGC41827.1"/>
    <property type="molecule type" value="Genomic_DNA"/>
</dbReference>
<dbReference type="STRING" id="544711.F0U933"/>
<name>F0U933_AJEC8</name>
<organism evidence="3">
    <name type="scientific">Ajellomyces capsulatus (strain H88)</name>
    <name type="common">Darling's disease fungus</name>
    <name type="synonym">Histoplasma capsulatum</name>
    <dbReference type="NCBI Taxonomy" id="544711"/>
    <lineage>
        <taxon>Eukaryota</taxon>
        <taxon>Fungi</taxon>
        <taxon>Dikarya</taxon>
        <taxon>Ascomycota</taxon>
        <taxon>Pezizomycotina</taxon>
        <taxon>Eurotiomycetes</taxon>
        <taxon>Eurotiomycetidae</taxon>
        <taxon>Onygenales</taxon>
        <taxon>Ajellomycetaceae</taxon>
        <taxon>Histoplasma</taxon>
    </lineage>
</organism>
<feature type="compositionally biased region" description="Basic and acidic residues" evidence="1">
    <location>
        <begin position="60"/>
        <end position="71"/>
    </location>
</feature>
<dbReference type="AlphaFoldDB" id="F0U933"/>
<proteinExistence type="predicted"/>
<evidence type="ECO:0000313" key="3">
    <source>
        <dbReference type="Proteomes" id="UP000008142"/>
    </source>
</evidence>
<reference evidence="3" key="1">
    <citation type="submission" date="2008-07" db="EMBL/GenBank/DDBJ databases">
        <title>Annotation of Ajellomyces capsulatus strain H88.</title>
        <authorList>
            <person name="Champion M."/>
            <person name="Cuomo C."/>
            <person name="Ma L.-J."/>
            <person name="Henn M.R."/>
            <person name="Sil A."/>
            <person name="Goldman B."/>
            <person name="Young S.K."/>
            <person name="Kodira C.D."/>
            <person name="Zeng Q."/>
            <person name="Koehrsen M."/>
            <person name="Alvarado L."/>
            <person name="Berlin A."/>
            <person name="Borenstein D."/>
            <person name="Chen Z."/>
            <person name="Engels R."/>
            <person name="Freedman E."/>
            <person name="Gellesch M."/>
            <person name="Goldberg J."/>
            <person name="Griggs A."/>
            <person name="Gujja S."/>
            <person name="Heiman D."/>
            <person name="Hepburn T."/>
            <person name="Howarth C."/>
            <person name="Jen D."/>
            <person name="Larson L."/>
            <person name="Lewis B."/>
            <person name="Mehta T."/>
            <person name="Park D."/>
            <person name="Pearson M."/>
            <person name="Roberts A."/>
            <person name="Saif S."/>
            <person name="Shea T."/>
            <person name="Shenoy N."/>
            <person name="Sisk P."/>
            <person name="Stolte C."/>
            <person name="Sykes S."/>
            <person name="Walk T."/>
            <person name="White J."/>
            <person name="Yandava C."/>
            <person name="Klein B."/>
            <person name="McEwen J.G."/>
            <person name="Puccia R."/>
            <person name="Goldman G.H."/>
            <person name="Felipe M.S."/>
            <person name="Nino-Vega G."/>
            <person name="San-Blas G."/>
            <person name="Taylor J."/>
            <person name="Mendoza L."/>
            <person name="Galagan J."/>
            <person name="Nusbaum C."/>
            <person name="Birren B."/>
        </authorList>
    </citation>
    <scope>NUCLEOTIDE SEQUENCE [LARGE SCALE GENOMIC DNA]</scope>
    <source>
        <strain evidence="3">H88</strain>
    </source>
</reference>
<accession>F0U933</accession>
<evidence type="ECO:0000313" key="2">
    <source>
        <dbReference type="EMBL" id="EGC41827.1"/>
    </source>
</evidence>
<gene>
    <name evidence="2" type="ORF">HCEG_01189</name>
</gene>
<feature type="region of interest" description="Disordered" evidence="1">
    <location>
        <begin position="57"/>
        <end position="119"/>
    </location>
</feature>